<comment type="subcellular location">
    <subcellularLocation>
        <location evidence="1">Cell envelope</location>
    </subcellularLocation>
</comment>
<evidence type="ECO:0000256" key="1">
    <source>
        <dbReference type="ARBA" id="ARBA00004196"/>
    </source>
</evidence>
<evidence type="ECO:0000256" key="5">
    <source>
        <dbReference type="SAM" id="SignalP"/>
    </source>
</evidence>
<sequence length="305" mass="33114">MQPVRPVLLAALTLALSLTASMPTTFAADGKRLSIVAAENFYGDVAEQLGGPDVRVTSILSNPDQDPHMFEASPAAARALADAALVIYNGADYDPWVQKLLEAAETPSARIIVAADLTRTQSGDNPHLWYDPNTISALAKALSSALITADPAHEADYKKRLQDFLASLQPLRDRIQHLHDRYAGVPVTATEPVFAYMAQAIGLEDRNQRFQRSIMNDTEPSAKDIAAFQDDLKSRRVKALIYNSQTTDDLTSRLLDLAKASGIPIVGVSETEPADKTYQEWMLDQLTALEKALSPVPAGVTTTTQ</sequence>
<organism evidence="6 7">
    <name type="scientific">Dongia soli</name>
    <dbReference type="NCBI Taxonomy" id="600628"/>
    <lineage>
        <taxon>Bacteria</taxon>
        <taxon>Pseudomonadati</taxon>
        <taxon>Pseudomonadota</taxon>
        <taxon>Alphaproteobacteria</taxon>
        <taxon>Rhodospirillales</taxon>
        <taxon>Dongiaceae</taxon>
        <taxon>Dongia</taxon>
    </lineage>
</organism>
<evidence type="ECO:0000256" key="4">
    <source>
        <dbReference type="ARBA" id="ARBA00022729"/>
    </source>
</evidence>
<evidence type="ECO:0000313" key="6">
    <source>
        <dbReference type="EMBL" id="MDY0882553.1"/>
    </source>
</evidence>
<keyword evidence="3" id="KW-0479">Metal-binding</keyword>
<keyword evidence="7" id="KW-1185">Reference proteome</keyword>
<feature type="signal peptide" evidence="5">
    <location>
        <begin position="1"/>
        <end position="27"/>
    </location>
</feature>
<feature type="chain" id="PRO_5046551366" evidence="5">
    <location>
        <begin position="28"/>
        <end position="305"/>
    </location>
</feature>
<dbReference type="RefSeq" id="WP_320507626.1">
    <property type="nucleotide sequence ID" value="NZ_JAXCLW010000002.1"/>
</dbReference>
<reference evidence="6 7" key="1">
    <citation type="journal article" date="2016" name="Antonie Van Leeuwenhoek">
        <title>Dongia soli sp. nov., isolated from soil from Dokdo, Korea.</title>
        <authorList>
            <person name="Kim D.U."/>
            <person name="Lee H."/>
            <person name="Kim H."/>
            <person name="Kim S.G."/>
            <person name="Ka J.O."/>
        </authorList>
    </citation>
    <scope>NUCLEOTIDE SEQUENCE [LARGE SCALE GENOMIC DNA]</scope>
    <source>
        <strain evidence="6 7">D78</strain>
    </source>
</reference>
<accession>A0ABU5E8B3</accession>
<keyword evidence="4 5" id="KW-0732">Signal</keyword>
<dbReference type="Pfam" id="PF01297">
    <property type="entry name" value="ZnuA"/>
    <property type="match status" value="1"/>
</dbReference>
<dbReference type="Proteomes" id="UP001279642">
    <property type="component" value="Unassembled WGS sequence"/>
</dbReference>
<evidence type="ECO:0000256" key="2">
    <source>
        <dbReference type="ARBA" id="ARBA00022448"/>
    </source>
</evidence>
<gene>
    <name evidence="6" type="ORF">SMD27_06840</name>
</gene>
<comment type="caution">
    <text evidence="6">The sequence shown here is derived from an EMBL/GenBank/DDBJ whole genome shotgun (WGS) entry which is preliminary data.</text>
</comment>
<dbReference type="Gene3D" id="3.40.50.1980">
    <property type="entry name" value="Nitrogenase molybdenum iron protein domain"/>
    <property type="match status" value="2"/>
</dbReference>
<keyword evidence="2" id="KW-0813">Transport</keyword>
<name>A0ABU5E8B3_9PROT</name>
<dbReference type="PANTHER" id="PTHR42953:SF1">
    <property type="entry name" value="METAL-BINDING PROTEIN HI_0362-RELATED"/>
    <property type="match status" value="1"/>
</dbReference>
<evidence type="ECO:0000313" key="7">
    <source>
        <dbReference type="Proteomes" id="UP001279642"/>
    </source>
</evidence>
<protein>
    <submittedName>
        <fullName evidence="6">Zinc ABC transporter substrate-binding protein</fullName>
    </submittedName>
</protein>
<evidence type="ECO:0000256" key="3">
    <source>
        <dbReference type="ARBA" id="ARBA00022723"/>
    </source>
</evidence>
<dbReference type="SUPFAM" id="SSF53807">
    <property type="entry name" value="Helical backbone' metal receptor"/>
    <property type="match status" value="1"/>
</dbReference>
<proteinExistence type="predicted"/>
<dbReference type="InterPro" id="IPR050492">
    <property type="entry name" value="Bact_metal-bind_prot9"/>
</dbReference>
<dbReference type="EMBL" id="JAXCLW010000002">
    <property type="protein sequence ID" value="MDY0882553.1"/>
    <property type="molecule type" value="Genomic_DNA"/>
</dbReference>
<dbReference type="PANTHER" id="PTHR42953">
    <property type="entry name" value="HIGH-AFFINITY ZINC UPTAKE SYSTEM PROTEIN ZNUA-RELATED"/>
    <property type="match status" value="1"/>
</dbReference>
<dbReference type="InterPro" id="IPR006127">
    <property type="entry name" value="ZnuA-like"/>
</dbReference>